<feature type="compositionally biased region" description="Acidic residues" evidence="1">
    <location>
        <begin position="63"/>
        <end position="75"/>
    </location>
</feature>
<evidence type="ECO:0000256" key="1">
    <source>
        <dbReference type="SAM" id="MobiDB-lite"/>
    </source>
</evidence>
<dbReference type="InterPro" id="IPR004344">
    <property type="entry name" value="TTL/TTLL_fam"/>
</dbReference>
<reference evidence="3 4" key="1">
    <citation type="submission" date="2018-05" db="EMBL/GenBank/DDBJ databases">
        <authorList>
            <person name="Datahose"/>
        </authorList>
    </citation>
    <scope>NUCLEOTIDE SEQUENCE</scope>
</reference>
<dbReference type="GO" id="GO:0005737">
    <property type="term" value="C:cytoplasm"/>
    <property type="evidence" value="ECO:0007669"/>
    <property type="project" value="TreeGrafter"/>
</dbReference>
<dbReference type="InterPro" id="IPR027749">
    <property type="entry name" value="TTLL12"/>
</dbReference>
<feature type="domain" description="Tubulin--tyrosine ligase-like protein 12 SET-like" evidence="2">
    <location>
        <begin position="79"/>
        <end position="253"/>
    </location>
</feature>
<dbReference type="Bgee" id="ENSACLG00000014704">
    <property type="expression patterns" value="Expressed in testis and 6 other cell types or tissues"/>
</dbReference>
<dbReference type="Pfam" id="PF25556">
    <property type="entry name" value="SET_TTL"/>
    <property type="match status" value="1"/>
</dbReference>
<reference evidence="3" key="3">
    <citation type="submission" date="2025-08" db="UniProtKB">
        <authorList>
            <consortium name="Ensembl"/>
        </authorList>
    </citation>
    <scope>IDENTIFICATION</scope>
</reference>
<evidence type="ECO:0000259" key="2">
    <source>
        <dbReference type="Pfam" id="PF25556"/>
    </source>
</evidence>
<organism evidence="3 4">
    <name type="scientific">Astatotilapia calliptera</name>
    <name type="common">Eastern happy</name>
    <name type="synonym">Chromis callipterus</name>
    <dbReference type="NCBI Taxonomy" id="8154"/>
    <lineage>
        <taxon>Eukaryota</taxon>
        <taxon>Metazoa</taxon>
        <taxon>Chordata</taxon>
        <taxon>Craniata</taxon>
        <taxon>Vertebrata</taxon>
        <taxon>Euteleostomi</taxon>
        <taxon>Actinopterygii</taxon>
        <taxon>Neopterygii</taxon>
        <taxon>Teleostei</taxon>
        <taxon>Neoteleostei</taxon>
        <taxon>Acanthomorphata</taxon>
        <taxon>Ovalentaria</taxon>
        <taxon>Cichlomorphae</taxon>
        <taxon>Cichliformes</taxon>
        <taxon>Cichlidae</taxon>
        <taxon>African cichlids</taxon>
        <taxon>Pseudocrenilabrinae</taxon>
        <taxon>Haplochromini</taxon>
        <taxon>Astatotilapia</taxon>
    </lineage>
</organism>
<gene>
    <name evidence="3" type="primary">TTLL12</name>
</gene>
<dbReference type="Proteomes" id="UP000265100">
    <property type="component" value="Chromosome 17"/>
</dbReference>
<dbReference type="PANTHER" id="PTHR46088">
    <property type="entry name" value="TUBULIN--TYROSINE LIGASE-LIKE PROTEIN 12"/>
    <property type="match status" value="1"/>
</dbReference>
<dbReference type="Pfam" id="PF03133">
    <property type="entry name" value="TTL"/>
    <property type="match status" value="1"/>
</dbReference>
<keyword evidence="4" id="KW-1185">Reference proteome</keyword>
<dbReference type="PANTHER" id="PTHR46088:SF1">
    <property type="entry name" value="TUBULIN--TYROSINE LIGASE-LIKE PROTEIN 12"/>
    <property type="match status" value="1"/>
</dbReference>
<dbReference type="AlphaFoldDB" id="A0A3P8PXV0"/>
<dbReference type="GeneTree" id="ENSGT00390000006760"/>
<dbReference type="Ensembl" id="ENSACLT00000022225.2">
    <property type="protein sequence ID" value="ENSACLP00000021719.2"/>
    <property type="gene ID" value="ENSACLG00000014704.2"/>
</dbReference>
<evidence type="ECO:0000313" key="3">
    <source>
        <dbReference type="Ensembl" id="ENSACLP00000021719.2"/>
    </source>
</evidence>
<reference evidence="4" key="2">
    <citation type="submission" date="2023-03" db="EMBL/GenBank/DDBJ databases">
        <authorList>
            <consortium name="Wellcome Sanger Institute Data Sharing"/>
        </authorList>
    </citation>
    <scope>NUCLEOTIDE SEQUENCE [LARGE SCALE GENOMIC DNA]</scope>
</reference>
<dbReference type="OrthoDB" id="60477at2759"/>
<feature type="region of interest" description="Disordered" evidence="1">
    <location>
        <begin position="63"/>
        <end position="86"/>
    </location>
</feature>
<dbReference type="PROSITE" id="PS51221">
    <property type="entry name" value="TTL"/>
    <property type="match status" value="1"/>
</dbReference>
<name>A0A3P8PXV0_ASTCA</name>
<dbReference type="Gene3D" id="3.30.470.20">
    <property type="entry name" value="ATP-grasp fold, B domain"/>
    <property type="match status" value="1"/>
</dbReference>
<dbReference type="InterPro" id="IPR057954">
    <property type="entry name" value="SET_TTL12"/>
</dbReference>
<accession>A0A3P8PXV0</accession>
<feature type="compositionally biased region" description="Basic and acidic residues" evidence="1">
    <location>
        <begin position="76"/>
        <end position="86"/>
    </location>
</feature>
<protein>
    <recommendedName>
        <fullName evidence="2">Tubulin--tyrosine ligase-like protein 12 SET-like domain-containing protein</fullName>
    </recommendedName>
</protein>
<proteinExistence type="predicted"/>
<dbReference type="OMA" id="WTPDCKR"/>
<sequence>MSTNPTVPNGAEDEEFRVFVALHSAALQASAIPPVYWRSLHHKITSEIYDAGEVFGIMQFQQEDEDEGEGDEENGEEKKKDNPGDEIRCKVVVTRESGLQASEPTSVFLVDHAWTYRVDHARQQLEQIPGLLPRMAALMGLDFHGEVPDPDTVELVMERMWKYNQTYQLSQGSPEDKVPVWYVMDEFGSQVRHSDQPTCSMAPFFYVQGQLAYTVLWPLQDLHEGDEVTRDYTYGEPDPLVRQCRLLPWIPSDLEEVSSVTAEPPDSFFENIARENKEQLPVEIQPYTVPKDKVYKVYSEMSQVTNNLSHPRFQLIEDEDEADIIWRYNHIKDYSKLSVERPHVLLNQFPCESIITVKDCLAAVARRVKGSPGPDWLPQTFNLQTELPQFIKHYQGEDNHWICKPWNLARGLDTHITNNLDYIIRQRESTPKVVCKYLEDPVLFNREEVGMVKFDIRYMLMLRSVQPLRLYAYNVFWLRFANRPFSLDHFDDYQKHFTVMNYAEGVELKQVHYDEFIPMFEKQYPQHPWKEVEVKLFKAFKELFEAATSRPAPYGICPYPSSRAIYAVDLMLKWKNKLKTPFLQQNMQTLPQSLNPCNRALVHLNQNKVSVSRLQFNSVLFTQRQITAAVASRRFVL</sequence>
<reference evidence="3" key="4">
    <citation type="submission" date="2025-09" db="UniProtKB">
        <authorList>
            <consortium name="Ensembl"/>
        </authorList>
    </citation>
    <scope>IDENTIFICATION</scope>
</reference>
<dbReference type="STRING" id="8154.ENSACLP00000021719"/>
<evidence type="ECO:0000313" key="4">
    <source>
        <dbReference type="Proteomes" id="UP000265100"/>
    </source>
</evidence>